<evidence type="ECO:0000313" key="4">
    <source>
        <dbReference type="EMBL" id="KAB5523800.1"/>
    </source>
</evidence>
<evidence type="ECO:0000313" key="5">
    <source>
        <dbReference type="Proteomes" id="UP000327468"/>
    </source>
</evidence>
<evidence type="ECO:0000256" key="1">
    <source>
        <dbReference type="SAM" id="MobiDB-lite"/>
    </source>
</evidence>
<name>A0A5N5K220_PANHP</name>
<feature type="chain" id="PRO_5024429792" evidence="3">
    <location>
        <begin position="20"/>
        <end position="101"/>
    </location>
</feature>
<keyword evidence="2" id="KW-0472">Membrane</keyword>
<evidence type="ECO:0000256" key="3">
    <source>
        <dbReference type="SAM" id="SignalP"/>
    </source>
</evidence>
<keyword evidence="3" id="KW-0732">Signal</keyword>
<accession>A0A5N5K220</accession>
<keyword evidence="2" id="KW-1133">Transmembrane helix</keyword>
<dbReference type="Proteomes" id="UP000327468">
    <property type="component" value="Chromosome 26"/>
</dbReference>
<feature type="signal peptide" evidence="3">
    <location>
        <begin position="1"/>
        <end position="19"/>
    </location>
</feature>
<dbReference type="AlphaFoldDB" id="A0A5N5K220"/>
<keyword evidence="2" id="KW-0812">Transmembrane</keyword>
<proteinExistence type="predicted"/>
<keyword evidence="5" id="KW-1185">Reference proteome</keyword>
<comment type="caution">
    <text evidence="4">The sequence shown here is derived from an EMBL/GenBank/DDBJ whole genome shotgun (WGS) entry which is preliminary data.</text>
</comment>
<dbReference type="EMBL" id="VFJC01000027">
    <property type="protein sequence ID" value="KAB5523800.1"/>
    <property type="molecule type" value="Genomic_DNA"/>
</dbReference>
<gene>
    <name evidence="4" type="ORF">PHYPO_G00156570</name>
</gene>
<sequence length="101" mass="10802">MKTLLIFILCLISGTYVQTQDVESPMWPTQTNASSASTAQPDQNDSSAAVSGVSVFISVSAGLVFLAAAVITIYYIFKSKGLKTMAQSSKEVSTKQLDLFN</sequence>
<protein>
    <submittedName>
        <fullName evidence="4">Uncharacterized protein</fullName>
    </submittedName>
</protein>
<feature type="region of interest" description="Disordered" evidence="1">
    <location>
        <begin position="26"/>
        <end position="46"/>
    </location>
</feature>
<feature type="transmembrane region" description="Helical" evidence="2">
    <location>
        <begin position="55"/>
        <end position="77"/>
    </location>
</feature>
<evidence type="ECO:0000256" key="2">
    <source>
        <dbReference type="SAM" id="Phobius"/>
    </source>
</evidence>
<organism evidence="4 5">
    <name type="scientific">Pangasianodon hypophthalmus</name>
    <name type="common">Striped catfish</name>
    <name type="synonym">Helicophagus hypophthalmus</name>
    <dbReference type="NCBI Taxonomy" id="310915"/>
    <lineage>
        <taxon>Eukaryota</taxon>
        <taxon>Metazoa</taxon>
        <taxon>Chordata</taxon>
        <taxon>Craniata</taxon>
        <taxon>Vertebrata</taxon>
        <taxon>Euteleostomi</taxon>
        <taxon>Actinopterygii</taxon>
        <taxon>Neopterygii</taxon>
        <taxon>Teleostei</taxon>
        <taxon>Ostariophysi</taxon>
        <taxon>Siluriformes</taxon>
        <taxon>Pangasiidae</taxon>
        <taxon>Pangasianodon</taxon>
    </lineage>
</organism>
<reference evidence="4 5" key="1">
    <citation type="submission" date="2019-06" db="EMBL/GenBank/DDBJ databases">
        <title>A chromosome-scale genome assembly of the striped catfish, Pangasianodon hypophthalmus.</title>
        <authorList>
            <person name="Wen M."/>
            <person name="Zahm M."/>
            <person name="Roques C."/>
            <person name="Cabau C."/>
            <person name="Klopp C."/>
            <person name="Donnadieu C."/>
            <person name="Jouanno E."/>
            <person name="Avarre J.-C."/>
            <person name="Campet M."/>
            <person name="Ha T.T.T."/>
            <person name="Dugue R."/>
            <person name="Lampietro C."/>
            <person name="Louis A."/>
            <person name="Herpin A."/>
            <person name="Echchiki A."/>
            <person name="Berthelot C."/>
            <person name="Parey E."/>
            <person name="Roest-Crollius H."/>
            <person name="Braasch I."/>
            <person name="Postlethwait J."/>
            <person name="Bobe J."/>
            <person name="Montfort J."/>
            <person name="Bouchez O."/>
            <person name="Begum T."/>
            <person name="Schartl M."/>
            <person name="Guiguen Y."/>
        </authorList>
    </citation>
    <scope>NUCLEOTIDE SEQUENCE [LARGE SCALE GENOMIC DNA]</scope>
    <source>
        <strain evidence="4 5">Indonesia</strain>
        <tissue evidence="4">Blood</tissue>
    </source>
</reference>